<feature type="compositionally biased region" description="Low complexity" evidence="7">
    <location>
        <begin position="760"/>
        <end position="775"/>
    </location>
</feature>
<dbReference type="GO" id="GO:0016192">
    <property type="term" value="P:vesicle-mediated transport"/>
    <property type="evidence" value="ECO:0007669"/>
    <property type="project" value="UniProtKB-KW"/>
</dbReference>
<evidence type="ECO:0000256" key="2">
    <source>
        <dbReference type="ARBA" id="ARBA00005927"/>
    </source>
</evidence>
<keyword evidence="6" id="KW-0333">Golgi apparatus</keyword>
<dbReference type="EMBL" id="JALJOR010000005">
    <property type="protein sequence ID" value="KAK9817295.1"/>
    <property type="molecule type" value="Genomic_DNA"/>
</dbReference>
<dbReference type="GO" id="GO:0070973">
    <property type="term" value="P:protein localization to endoplasmic reticulum exit site"/>
    <property type="evidence" value="ECO:0007669"/>
    <property type="project" value="TreeGrafter"/>
</dbReference>
<evidence type="ECO:0000256" key="6">
    <source>
        <dbReference type="RuleBase" id="RU364101"/>
    </source>
</evidence>
<evidence type="ECO:0000256" key="4">
    <source>
        <dbReference type="ARBA" id="ARBA00022824"/>
    </source>
</evidence>
<evidence type="ECO:0000313" key="11">
    <source>
        <dbReference type="Proteomes" id="UP001489004"/>
    </source>
</evidence>
<dbReference type="PANTHER" id="PTHR13402">
    <property type="entry name" value="RGPR-RELATED"/>
    <property type="match status" value="1"/>
</dbReference>
<feature type="compositionally biased region" description="Low complexity" evidence="7">
    <location>
        <begin position="674"/>
        <end position="691"/>
    </location>
</feature>
<dbReference type="InterPro" id="IPR024298">
    <property type="entry name" value="Sec16_Sec23-bd"/>
</dbReference>
<feature type="compositionally biased region" description="Polar residues" evidence="7">
    <location>
        <begin position="54"/>
        <end position="67"/>
    </location>
</feature>
<evidence type="ECO:0000256" key="5">
    <source>
        <dbReference type="ARBA" id="ARBA00022892"/>
    </source>
</evidence>
<keyword evidence="3 6" id="KW-0813">Transport</keyword>
<organism evidence="10 11">
    <name type="scientific">[Myrmecia] bisecta</name>
    <dbReference type="NCBI Taxonomy" id="41462"/>
    <lineage>
        <taxon>Eukaryota</taxon>
        <taxon>Viridiplantae</taxon>
        <taxon>Chlorophyta</taxon>
        <taxon>core chlorophytes</taxon>
        <taxon>Trebouxiophyceae</taxon>
        <taxon>Trebouxiales</taxon>
        <taxon>Trebouxiaceae</taxon>
        <taxon>Myrmecia</taxon>
    </lineage>
</organism>
<accession>A0AAW1Q8V5</accession>
<feature type="compositionally biased region" description="Low complexity" evidence="7">
    <location>
        <begin position="804"/>
        <end position="815"/>
    </location>
</feature>
<evidence type="ECO:0000256" key="7">
    <source>
        <dbReference type="SAM" id="MobiDB-lite"/>
    </source>
</evidence>
<gene>
    <name evidence="10" type="ORF">WJX72_012309</name>
</gene>
<feature type="domain" description="Sec16 central conserved" evidence="9">
    <location>
        <begin position="92"/>
        <end position="227"/>
    </location>
</feature>
<keyword evidence="5 6" id="KW-0931">ER-Golgi transport</keyword>
<dbReference type="InterPro" id="IPR024340">
    <property type="entry name" value="Sec16_CCD"/>
</dbReference>
<keyword evidence="6" id="KW-0472">Membrane</keyword>
<reference evidence="10 11" key="1">
    <citation type="journal article" date="2024" name="Nat. Commun.">
        <title>Phylogenomics reveals the evolutionary origins of lichenization in chlorophyte algae.</title>
        <authorList>
            <person name="Puginier C."/>
            <person name="Libourel C."/>
            <person name="Otte J."/>
            <person name="Skaloud P."/>
            <person name="Haon M."/>
            <person name="Grisel S."/>
            <person name="Petersen M."/>
            <person name="Berrin J.G."/>
            <person name="Delaux P.M."/>
            <person name="Dal Grande F."/>
            <person name="Keller J."/>
        </authorList>
    </citation>
    <scope>NUCLEOTIDE SEQUENCE [LARGE SCALE GENOMIC DNA]</scope>
    <source>
        <strain evidence="10 11">SAG 2043</strain>
    </source>
</reference>
<evidence type="ECO:0000313" key="10">
    <source>
        <dbReference type="EMBL" id="KAK9817295.1"/>
    </source>
</evidence>
<feature type="region of interest" description="Disordered" evidence="7">
    <location>
        <begin position="600"/>
        <end position="691"/>
    </location>
</feature>
<proteinExistence type="inferred from homology"/>
<protein>
    <recommendedName>
        <fullName evidence="6">Protein transport protein sec16</fullName>
    </recommendedName>
</protein>
<dbReference type="PANTHER" id="PTHR13402:SF6">
    <property type="entry name" value="SECRETORY 16, ISOFORM I"/>
    <property type="match status" value="1"/>
</dbReference>
<keyword evidence="11" id="KW-1185">Reference proteome</keyword>
<dbReference type="GO" id="GO:0015031">
    <property type="term" value="P:protein transport"/>
    <property type="evidence" value="ECO:0007669"/>
    <property type="project" value="UniProtKB-KW"/>
</dbReference>
<feature type="compositionally biased region" description="Low complexity" evidence="7">
    <location>
        <begin position="629"/>
        <end position="643"/>
    </location>
</feature>
<dbReference type="GO" id="GO:0000139">
    <property type="term" value="C:Golgi membrane"/>
    <property type="evidence" value="ECO:0007669"/>
    <property type="project" value="UniProtKB-SubCell"/>
</dbReference>
<evidence type="ECO:0000259" key="9">
    <source>
        <dbReference type="Pfam" id="PF12932"/>
    </source>
</evidence>
<feature type="compositionally biased region" description="Polar residues" evidence="7">
    <location>
        <begin position="776"/>
        <end position="802"/>
    </location>
</feature>
<dbReference type="Proteomes" id="UP001489004">
    <property type="component" value="Unassembled WGS sequence"/>
</dbReference>
<dbReference type="GO" id="GO:0007030">
    <property type="term" value="P:Golgi organization"/>
    <property type="evidence" value="ECO:0007669"/>
    <property type="project" value="TreeGrafter"/>
</dbReference>
<feature type="region of interest" description="Disordered" evidence="7">
    <location>
        <begin position="704"/>
        <end position="723"/>
    </location>
</feature>
<evidence type="ECO:0000259" key="8">
    <source>
        <dbReference type="Pfam" id="PF12931"/>
    </source>
</evidence>
<evidence type="ECO:0000256" key="3">
    <source>
        <dbReference type="ARBA" id="ARBA00022448"/>
    </source>
</evidence>
<keyword evidence="6" id="KW-0653">Protein transport</keyword>
<keyword evidence="4 6" id="KW-0256">Endoplasmic reticulum</keyword>
<dbReference type="CDD" id="cd09233">
    <property type="entry name" value="ACE1-Sec16-like"/>
    <property type="match status" value="1"/>
</dbReference>
<dbReference type="GO" id="GO:0070971">
    <property type="term" value="C:endoplasmic reticulum exit site"/>
    <property type="evidence" value="ECO:0007669"/>
    <property type="project" value="TreeGrafter"/>
</dbReference>
<feature type="region of interest" description="Disordered" evidence="7">
    <location>
        <begin position="45"/>
        <end position="67"/>
    </location>
</feature>
<comment type="subcellular location">
    <subcellularLocation>
        <location evidence="1">Endoplasmic reticulum</location>
    </subcellularLocation>
    <subcellularLocation>
        <location evidence="6">Golgi apparatus membrane</location>
    </subcellularLocation>
</comment>
<dbReference type="Pfam" id="PF12932">
    <property type="entry name" value="Sec16"/>
    <property type="match status" value="1"/>
</dbReference>
<sequence length="871" mass="89487">MIGPPVSLGNTPKQIPFAQASFTSVTGSLFGGASPAAGDKDASSFFDSFGAGSPEQQATTWGQQPAATQSLYGSPATIAEGMRTPDGQPPIALVAFGFGGRVFVMKPRSSRAPSSPGYGVQLQDDSSYLHSPLTLGPLQAYRMASLAADLGAQQQQGAHMQGGIMDDTRLVLSRFPGPLTANVSRDKVVKFVEERVELVAEEEAWCQRPDTLRLLWALLRILCMHQGHLRTPPAAAAKGKEETTAEMQLGKLLVPDNPQALGGWMGSGAAGVLTGQASEAAMQAAALEMQQLLMTGQRAEALKVAMAGGLWGPALLLARHCGDKAFTEAAAQMAEHVMAAGSPLWALSLLLAGKPDLVHQAKAVEDTAGGASAEGGVPMVAAFGGSEAAALTAGSSTSGSATLLAEWRENLAILGANRTAGDEAVIAKLGDRLWSERGEVEAAQLCYLVAGGALQFYEPASRLCLAGADHRGRPRSYASLATLQRTEVFEWAKLSGSPAYGTHTISLLPYKVLYAARLAEYGLISEAVQYCTVVQSVLAAIGKLPAGLLVCRALVNDLSERLNVHAAAYAISVSSGPGGSVLGSVGRWLDRGINKLIGGGDLSAATPPGSGPNSAGSEGSDTEGRRMRSSASMSGSMAGSPRAAMHKRSSSAAELMTSEPTSNKPPAADKRRATGPSSTGSASASRQPSLKSLLSKVSGLGSFLGSGPSDASAEGSGRKTQAKLGQENKFYYDAKLKMWREEGVDTIPETRPPPPPPTNFAPVAAAAAPGTMTSPFSQAANGPTQSPSPGNSGPTSASSVTLLPSPASSVGPPSANRFAAPRGRGVRSRYVDTFNPGGGGAPANSGVMPPPPLPKATAGSMMALRMLLASH</sequence>
<evidence type="ECO:0000256" key="1">
    <source>
        <dbReference type="ARBA" id="ARBA00004240"/>
    </source>
</evidence>
<dbReference type="Pfam" id="PF12931">
    <property type="entry name" value="TPR_Sec16"/>
    <property type="match status" value="1"/>
</dbReference>
<feature type="compositionally biased region" description="Pro residues" evidence="7">
    <location>
        <begin position="750"/>
        <end position="759"/>
    </location>
</feature>
<dbReference type="Gene3D" id="1.25.40.1030">
    <property type="match status" value="1"/>
</dbReference>
<feature type="domain" description="Sec16 Sec23-binding" evidence="8">
    <location>
        <begin position="290"/>
        <end position="599"/>
    </location>
</feature>
<dbReference type="AlphaFoldDB" id="A0AAW1Q8V5"/>
<dbReference type="GO" id="GO:0012507">
    <property type="term" value="C:ER to Golgi transport vesicle membrane"/>
    <property type="evidence" value="ECO:0007669"/>
    <property type="project" value="TreeGrafter"/>
</dbReference>
<comment type="similarity">
    <text evidence="2 6">Belongs to the SEC16 family.</text>
</comment>
<feature type="region of interest" description="Disordered" evidence="7">
    <location>
        <begin position="745"/>
        <end position="854"/>
    </location>
</feature>
<comment type="caution">
    <text evidence="10">The sequence shown here is derived from an EMBL/GenBank/DDBJ whole genome shotgun (WGS) entry which is preliminary data.</text>
</comment>
<name>A0AAW1Q8V5_9CHLO</name>